<dbReference type="Proteomes" id="UP001211907">
    <property type="component" value="Unassembled WGS sequence"/>
</dbReference>
<evidence type="ECO:0000256" key="2">
    <source>
        <dbReference type="ARBA" id="ARBA00023242"/>
    </source>
</evidence>
<dbReference type="CDD" id="cd00024">
    <property type="entry name" value="CD_CSD"/>
    <property type="match status" value="2"/>
</dbReference>
<name>A0AAD5T3S9_9FUNG</name>
<proteinExistence type="predicted"/>
<evidence type="ECO:0000313" key="6">
    <source>
        <dbReference type="Proteomes" id="UP001211907"/>
    </source>
</evidence>
<feature type="region of interest" description="Disordered" evidence="3">
    <location>
        <begin position="35"/>
        <end position="77"/>
    </location>
</feature>
<dbReference type="Gene3D" id="2.40.50.40">
    <property type="match status" value="2"/>
</dbReference>
<dbReference type="EMBL" id="JADGJH010000564">
    <property type="protein sequence ID" value="KAJ3126334.1"/>
    <property type="molecule type" value="Genomic_DNA"/>
</dbReference>
<evidence type="ECO:0000259" key="4">
    <source>
        <dbReference type="PROSITE" id="PS50013"/>
    </source>
</evidence>
<gene>
    <name evidence="5" type="ORF">HK100_010302</name>
</gene>
<dbReference type="SUPFAM" id="SSF54160">
    <property type="entry name" value="Chromo domain-like"/>
    <property type="match status" value="2"/>
</dbReference>
<keyword evidence="2" id="KW-0539">Nucleus</keyword>
<dbReference type="SMART" id="SM00298">
    <property type="entry name" value="CHROMO"/>
    <property type="match status" value="2"/>
</dbReference>
<protein>
    <recommendedName>
        <fullName evidence="4">Chromo domain-containing protein</fullName>
    </recommendedName>
</protein>
<feature type="compositionally biased region" description="Polar residues" evidence="3">
    <location>
        <begin position="144"/>
        <end position="154"/>
    </location>
</feature>
<evidence type="ECO:0000256" key="3">
    <source>
        <dbReference type="SAM" id="MobiDB-lite"/>
    </source>
</evidence>
<dbReference type="AlphaFoldDB" id="A0AAD5T3S9"/>
<dbReference type="Pfam" id="PF00385">
    <property type="entry name" value="Chromo"/>
    <property type="match status" value="2"/>
</dbReference>
<feature type="compositionally biased region" description="Acidic residues" evidence="3">
    <location>
        <begin position="300"/>
        <end position="310"/>
    </location>
</feature>
<comment type="subcellular location">
    <subcellularLocation>
        <location evidence="1">Nucleus</location>
    </subcellularLocation>
</comment>
<feature type="domain" description="Chromo" evidence="4">
    <location>
        <begin position="432"/>
        <end position="470"/>
    </location>
</feature>
<feature type="compositionally biased region" description="Basic residues" evidence="3">
    <location>
        <begin position="220"/>
        <end position="231"/>
    </location>
</feature>
<feature type="compositionally biased region" description="Polar residues" evidence="3">
    <location>
        <begin position="619"/>
        <end position="636"/>
    </location>
</feature>
<dbReference type="InterPro" id="IPR016197">
    <property type="entry name" value="Chromo-like_dom_sf"/>
</dbReference>
<dbReference type="InterPro" id="IPR051219">
    <property type="entry name" value="Heterochromatin_chromo-domain"/>
</dbReference>
<organism evidence="5 6">
    <name type="scientific">Physocladia obscura</name>
    <dbReference type="NCBI Taxonomy" id="109957"/>
    <lineage>
        <taxon>Eukaryota</taxon>
        <taxon>Fungi</taxon>
        <taxon>Fungi incertae sedis</taxon>
        <taxon>Chytridiomycota</taxon>
        <taxon>Chytridiomycota incertae sedis</taxon>
        <taxon>Chytridiomycetes</taxon>
        <taxon>Chytridiales</taxon>
        <taxon>Chytriomycetaceae</taxon>
        <taxon>Physocladia</taxon>
    </lineage>
</organism>
<feature type="region of interest" description="Disordered" evidence="3">
    <location>
        <begin position="142"/>
        <end position="199"/>
    </location>
</feature>
<keyword evidence="6" id="KW-1185">Reference proteome</keyword>
<feature type="region of interest" description="Disordered" evidence="3">
    <location>
        <begin position="284"/>
        <end position="331"/>
    </location>
</feature>
<dbReference type="InterPro" id="IPR023780">
    <property type="entry name" value="Chromo_domain"/>
</dbReference>
<feature type="region of interest" description="Disordered" evidence="3">
    <location>
        <begin position="617"/>
        <end position="647"/>
    </location>
</feature>
<feature type="domain" description="Chromo" evidence="4">
    <location>
        <begin position="87"/>
        <end position="147"/>
    </location>
</feature>
<dbReference type="PANTHER" id="PTHR22812">
    <property type="entry name" value="CHROMOBOX PROTEIN"/>
    <property type="match status" value="1"/>
</dbReference>
<sequence>MFGAYEFGDGRSDSDADNLINHGVIDSHYKLNAASASAKKDGKSKKPKAKSPKTQLPAIPIQAESNSESLPDNHDKHSTTFASSAVYIVEDIVDHRYNKALRRKEYLVKWLNYPKSDNTWEPTSSFMDKTIITNYTTRIEHQNTTRGTSQNIVSSAVAANDGSSSESDDREFSRTQFDHERSSARSSSNSQHKSTKPVSLANIEKSIAVMQEHIESIKKTHVTKTYKKKYKTGQQQRHSNPIIETHEVNPFYLGDSHSFTYDSGNPNDLRGVFENLYKSNEAKRNSDEYGIDGSQKSDDGQDSQDSDNDNGSEILPPPPRPVVPRSKRSSRAANALQETLIQYEGFPDVERIPTIIFGKKSWDEEVESVKAVIPVLGNPDINFSRAKIVWKKDILKSGPKVTTLPVGIVREKVPRQVDKHWLMPRNQDSEIFVVESILRHKFDHKLNKIVYLVRWQGYGPEEDSWEPEASFITLSFELTILITTINTQEKDILQEYKAAIIERQHLKRKSAEPTVPGSSGVISARGSEPKKIKRLDVGSTNTFNDSIIIHNDGNRKKINGNYINNNKNGQIALQMQNSQTKSPTGNDERRIIPREHISSAISLGSYANSSIHSKKFSHTHSLTSASMPSQPSQLQIHSRHSSSEGPSKYSKVLFSEFPIREKPKTSAFINMNSYHSINPTKPTPVASKTTIPAKLPVTIINTNSKEHASTSNRNANEVTSVFNTESMGLPINFVSAQISKPPVIATVKSSSIAPQNISVASQNTSNSIYKTTDTKIPLDATNAQSSSNTPHSSIQKKSVLDISHPIAPLSPLFSDSGSNASSPFSDFGASDHPNVVVGPDTIGKNTFEAPIEEAVIEAVIEKAPIKNAVIETSIKLQKVVNEHEMQQEVAIDSETRKLIPDEVNKVRAFKISGNVDPNLETTMDARNGKGTLKDEAGLFKTPETRDTESIAGGVRESSEIPLSDKYEAMIPSAIYTENLWDNYISHIRTVNCAFGPINGNKNMMCVHTVWKEGVLTNGVTEIQITLKRAQEKCPKIVCINLLLCYFHVVIDERF</sequence>
<evidence type="ECO:0000313" key="5">
    <source>
        <dbReference type="EMBL" id="KAJ3126334.1"/>
    </source>
</evidence>
<reference evidence="5" key="1">
    <citation type="submission" date="2020-05" db="EMBL/GenBank/DDBJ databases">
        <title>Phylogenomic resolution of chytrid fungi.</title>
        <authorList>
            <person name="Stajich J.E."/>
            <person name="Amses K."/>
            <person name="Simmons R."/>
            <person name="Seto K."/>
            <person name="Myers J."/>
            <person name="Bonds A."/>
            <person name="Quandt C.A."/>
            <person name="Barry K."/>
            <person name="Liu P."/>
            <person name="Grigoriev I."/>
            <person name="Longcore J.E."/>
            <person name="James T.Y."/>
        </authorList>
    </citation>
    <scope>NUCLEOTIDE SEQUENCE</scope>
    <source>
        <strain evidence="5">JEL0513</strain>
    </source>
</reference>
<comment type="caution">
    <text evidence="5">The sequence shown here is derived from an EMBL/GenBank/DDBJ whole genome shotgun (WGS) entry which is preliminary data.</text>
</comment>
<dbReference type="InterPro" id="IPR000953">
    <property type="entry name" value="Chromo/chromo_shadow_dom"/>
</dbReference>
<feature type="compositionally biased region" description="Basic and acidic residues" evidence="3">
    <location>
        <begin position="170"/>
        <end position="183"/>
    </location>
</feature>
<accession>A0AAD5T3S9</accession>
<feature type="compositionally biased region" description="Basic residues" evidence="3">
    <location>
        <begin position="42"/>
        <end position="51"/>
    </location>
</feature>
<evidence type="ECO:0000256" key="1">
    <source>
        <dbReference type="ARBA" id="ARBA00004123"/>
    </source>
</evidence>
<feature type="region of interest" description="Disordered" evidence="3">
    <location>
        <begin position="220"/>
        <end position="242"/>
    </location>
</feature>
<dbReference type="GO" id="GO:0005634">
    <property type="term" value="C:nucleus"/>
    <property type="evidence" value="ECO:0007669"/>
    <property type="project" value="UniProtKB-SubCell"/>
</dbReference>
<dbReference type="PROSITE" id="PS50013">
    <property type="entry name" value="CHROMO_2"/>
    <property type="match status" value="2"/>
</dbReference>